<protein>
    <submittedName>
        <fullName evidence="2">Phosphoglycerate mutase</fullName>
        <ecNumber evidence="2">5.4.2.-</ecNumber>
    </submittedName>
</protein>
<evidence type="ECO:0000313" key="2">
    <source>
        <dbReference type="EMBL" id="EGD31378.1"/>
    </source>
</evidence>
<proteinExistence type="predicted"/>
<dbReference type="AlphaFoldDB" id="F0I994"/>
<dbReference type="SUPFAM" id="SSF53254">
    <property type="entry name" value="Phosphoglycerate mutase-like"/>
    <property type="match status" value="1"/>
</dbReference>
<keyword evidence="2" id="KW-0413">Isomerase</keyword>
<accession>F0I994</accession>
<dbReference type="EMBL" id="AEXW01000006">
    <property type="protein sequence ID" value="EGD31378.1"/>
    <property type="molecule type" value="Genomic_DNA"/>
</dbReference>
<name>F0I994_STRSA</name>
<feature type="binding site" evidence="1">
    <location>
        <position position="64"/>
    </location>
    <ligand>
        <name>substrate</name>
    </ligand>
</feature>
<dbReference type="Gene3D" id="3.40.50.1240">
    <property type="entry name" value="Phosphoglycerate mutase-like"/>
    <property type="match status" value="1"/>
</dbReference>
<dbReference type="CDD" id="cd07067">
    <property type="entry name" value="HP_PGM_like"/>
    <property type="match status" value="1"/>
</dbReference>
<evidence type="ECO:0000256" key="1">
    <source>
        <dbReference type="PIRSR" id="PIRSR613078-2"/>
    </source>
</evidence>
<evidence type="ECO:0000313" key="3">
    <source>
        <dbReference type="Proteomes" id="UP000003351"/>
    </source>
</evidence>
<sequence>MGGKMKDLYLMRHGQTFFNQEGLVQGACDSPLTELGQDQARQAGAYLQERGIRFGQLYSSTQERASDTLELVSGRTDYTRLKGIKEWNFGLFEAQPERLQPKFRPGATSFEDLFVPYGGEGVDQVGERMLVTLTEVMEQAGAEPVLAVSHGGAMWAFYLKIAAQALDPKVRFGNCAICHYHYEPGHFKLAEVIDPLTGSVYECE</sequence>
<dbReference type="Proteomes" id="UP000003351">
    <property type="component" value="Unassembled WGS sequence"/>
</dbReference>
<dbReference type="InterPro" id="IPR029033">
    <property type="entry name" value="His_PPase_superfam"/>
</dbReference>
<gene>
    <name evidence="2" type="primary">pgm2</name>
    <name evidence="2" type="ORF">HMPREF9382_1378</name>
</gene>
<dbReference type="InterPro" id="IPR050275">
    <property type="entry name" value="PGM_Phosphatase"/>
</dbReference>
<reference evidence="2 3" key="1">
    <citation type="submission" date="2011-02" db="EMBL/GenBank/DDBJ databases">
        <authorList>
            <person name="Muzny D."/>
            <person name="Qin X."/>
            <person name="Deng J."/>
            <person name="Jiang H."/>
            <person name="Liu Y."/>
            <person name="Qu J."/>
            <person name="Song X.-Z."/>
            <person name="Zhang L."/>
            <person name="Thornton R."/>
            <person name="Coyle M."/>
            <person name="Francisco L."/>
            <person name="Jackson L."/>
            <person name="Javaid M."/>
            <person name="Korchina V."/>
            <person name="Kovar C."/>
            <person name="Mata R."/>
            <person name="Mathew T."/>
            <person name="Ngo R."/>
            <person name="Nguyen L."/>
            <person name="Nguyen N."/>
            <person name="Okwuonu G."/>
            <person name="Ongeri F."/>
            <person name="Pham C."/>
            <person name="Simmons D."/>
            <person name="Wilczek-Boney K."/>
            <person name="Hale W."/>
            <person name="Jakkamsetti A."/>
            <person name="Pham P."/>
            <person name="Ruth R."/>
            <person name="San Lucas F."/>
            <person name="Warren J."/>
            <person name="Zhang J."/>
            <person name="Zhao Z."/>
            <person name="Zhou C."/>
            <person name="Zhu D."/>
            <person name="Lee S."/>
            <person name="Bess C."/>
            <person name="Blankenburg K."/>
            <person name="Forbes L."/>
            <person name="Fu Q."/>
            <person name="Gubbala S."/>
            <person name="Hirani K."/>
            <person name="Jayaseelan J.C."/>
            <person name="Lara F."/>
            <person name="Munidasa M."/>
            <person name="Palculict T."/>
            <person name="Patil S."/>
            <person name="Pu L.-L."/>
            <person name="Saada N."/>
            <person name="Tang L."/>
            <person name="Weissenberger G."/>
            <person name="Zhu Y."/>
            <person name="Hemphill L."/>
            <person name="Shang Y."/>
            <person name="Youmans B."/>
            <person name="Ayvaz T."/>
            <person name="Ross M."/>
            <person name="Santibanez J."/>
            <person name="Aqrawi P."/>
            <person name="Gross S."/>
            <person name="Joshi V."/>
            <person name="Fowler G."/>
            <person name="Nazareth L."/>
            <person name="Reid J."/>
            <person name="Worley K."/>
            <person name="Petrosino J."/>
            <person name="Highlander S."/>
            <person name="Gibbs R."/>
        </authorList>
    </citation>
    <scope>NUCLEOTIDE SEQUENCE [LARGE SCALE GENOMIC DNA]</scope>
    <source>
        <strain evidence="2 3">SK115</strain>
    </source>
</reference>
<dbReference type="SMART" id="SM00855">
    <property type="entry name" value="PGAM"/>
    <property type="match status" value="1"/>
</dbReference>
<dbReference type="Pfam" id="PF00300">
    <property type="entry name" value="His_Phos_1"/>
    <property type="match status" value="1"/>
</dbReference>
<organism evidence="2 3">
    <name type="scientific">Streptococcus sanguinis SK115</name>
    <dbReference type="NCBI Taxonomy" id="888810"/>
    <lineage>
        <taxon>Bacteria</taxon>
        <taxon>Bacillati</taxon>
        <taxon>Bacillota</taxon>
        <taxon>Bacilli</taxon>
        <taxon>Lactobacillales</taxon>
        <taxon>Streptococcaceae</taxon>
        <taxon>Streptococcus</taxon>
    </lineage>
</organism>
<dbReference type="PROSITE" id="PS00175">
    <property type="entry name" value="PG_MUTASE"/>
    <property type="match status" value="1"/>
</dbReference>
<comment type="caution">
    <text evidence="2">The sequence shown here is derived from an EMBL/GenBank/DDBJ whole genome shotgun (WGS) entry which is preliminary data.</text>
</comment>
<dbReference type="InterPro" id="IPR001345">
    <property type="entry name" value="PG/BPGM_mutase_AS"/>
</dbReference>
<dbReference type="GO" id="GO:0005737">
    <property type="term" value="C:cytoplasm"/>
    <property type="evidence" value="ECO:0007669"/>
    <property type="project" value="TreeGrafter"/>
</dbReference>
<dbReference type="PANTHER" id="PTHR48100:SF5">
    <property type="entry name" value="HISTIDINE PHOSPHATASE FAMILY PROTEIN"/>
    <property type="match status" value="1"/>
</dbReference>
<dbReference type="HOGENOM" id="CLU_033323_9_0_9"/>
<dbReference type="GO" id="GO:0016853">
    <property type="term" value="F:isomerase activity"/>
    <property type="evidence" value="ECO:0007669"/>
    <property type="project" value="UniProtKB-KW"/>
</dbReference>
<dbReference type="GO" id="GO:0016791">
    <property type="term" value="F:phosphatase activity"/>
    <property type="evidence" value="ECO:0007669"/>
    <property type="project" value="TreeGrafter"/>
</dbReference>
<feature type="binding site" evidence="1">
    <location>
        <begin position="12"/>
        <end position="19"/>
    </location>
    <ligand>
        <name>substrate</name>
    </ligand>
</feature>
<dbReference type="EC" id="5.4.2.-" evidence="2"/>
<dbReference type="PANTHER" id="PTHR48100">
    <property type="entry name" value="BROAD-SPECIFICITY PHOSPHATASE YOR283W-RELATED"/>
    <property type="match status" value="1"/>
</dbReference>
<dbReference type="PATRIC" id="fig|888810.3.peg.1351"/>
<dbReference type="InterPro" id="IPR013078">
    <property type="entry name" value="His_Pase_superF_clade-1"/>
</dbReference>